<dbReference type="InterPro" id="IPR010621">
    <property type="entry name" value="DUF1214"/>
</dbReference>
<evidence type="ECO:0000313" key="3">
    <source>
        <dbReference type="Proteomes" id="UP001560573"/>
    </source>
</evidence>
<reference evidence="2 3" key="1">
    <citation type="submission" date="2023-07" db="EMBL/GenBank/DDBJ databases">
        <authorList>
            <person name="Lian W.-H."/>
        </authorList>
    </citation>
    <scope>NUCLEOTIDE SEQUENCE [LARGE SCALE GENOMIC DNA]</scope>
    <source>
        <strain evidence="2 3">SYSU DXS3180</strain>
    </source>
</reference>
<dbReference type="SUPFAM" id="SSF160935">
    <property type="entry name" value="VPA0735-like"/>
    <property type="match status" value="1"/>
</dbReference>
<feature type="domain" description="DUF1214" evidence="1">
    <location>
        <begin position="6"/>
        <end position="47"/>
    </location>
</feature>
<name>A0ABV3ZB12_9BACT</name>
<gene>
    <name evidence="2" type="ORF">QTN47_02860</name>
</gene>
<dbReference type="Pfam" id="PF06742">
    <property type="entry name" value="DUF1214"/>
    <property type="match status" value="1"/>
</dbReference>
<dbReference type="EMBL" id="JAULBC010000001">
    <property type="protein sequence ID" value="MEX6686414.1"/>
    <property type="molecule type" value="Genomic_DNA"/>
</dbReference>
<sequence length="63" mass="7169">MKKDLAKEPSVDLYLGPKAPAGKEKQWIKTIPGKGWFVYIRIYGPEQAAFDGSWKPGDFEEVR</sequence>
<dbReference type="RefSeq" id="WP_369327809.1">
    <property type="nucleotide sequence ID" value="NZ_JAULBC010000001.1"/>
</dbReference>
<evidence type="ECO:0000259" key="1">
    <source>
        <dbReference type="Pfam" id="PF06742"/>
    </source>
</evidence>
<protein>
    <submittedName>
        <fullName evidence="2">DUF1214 domain-containing protein</fullName>
    </submittedName>
</protein>
<proteinExistence type="predicted"/>
<dbReference type="Gene3D" id="2.60.120.600">
    <property type="entry name" value="Domain of unknown function DUF1214, C-terminal domain"/>
    <property type="match status" value="1"/>
</dbReference>
<dbReference type="InterPro" id="IPR037049">
    <property type="entry name" value="DUF1214_C_sf"/>
</dbReference>
<keyword evidence="3" id="KW-1185">Reference proteome</keyword>
<organism evidence="2 3">
    <name type="scientific">Danxiaibacter flavus</name>
    <dbReference type="NCBI Taxonomy" id="3049108"/>
    <lineage>
        <taxon>Bacteria</taxon>
        <taxon>Pseudomonadati</taxon>
        <taxon>Bacteroidota</taxon>
        <taxon>Chitinophagia</taxon>
        <taxon>Chitinophagales</taxon>
        <taxon>Chitinophagaceae</taxon>
        <taxon>Danxiaibacter</taxon>
    </lineage>
</organism>
<evidence type="ECO:0000313" key="2">
    <source>
        <dbReference type="EMBL" id="MEX6686414.1"/>
    </source>
</evidence>
<comment type="caution">
    <text evidence="2">The sequence shown here is derived from an EMBL/GenBank/DDBJ whole genome shotgun (WGS) entry which is preliminary data.</text>
</comment>
<accession>A0ABV3ZB12</accession>
<dbReference type="Proteomes" id="UP001560573">
    <property type="component" value="Unassembled WGS sequence"/>
</dbReference>